<gene>
    <name evidence="1" type="ORF">SPARVUS_LOCUS15606509</name>
</gene>
<keyword evidence="2" id="KW-1185">Reference proteome</keyword>
<organism evidence="1 2">
    <name type="scientific">Staurois parvus</name>
    <dbReference type="NCBI Taxonomy" id="386267"/>
    <lineage>
        <taxon>Eukaryota</taxon>
        <taxon>Metazoa</taxon>
        <taxon>Chordata</taxon>
        <taxon>Craniata</taxon>
        <taxon>Vertebrata</taxon>
        <taxon>Euteleostomi</taxon>
        <taxon>Amphibia</taxon>
        <taxon>Batrachia</taxon>
        <taxon>Anura</taxon>
        <taxon>Neobatrachia</taxon>
        <taxon>Ranoidea</taxon>
        <taxon>Ranidae</taxon>
        <taxon>Staurois</taxon>
    </lineage>
</organism>
<name>A0ABN9HBF3_9NEOB</name>
<reference evidence="1" key="1">
    <citation type="submission" date="2023-05" db="EMBL/GenBank/DDBJ databases">
        <authorList>
            <person name="Stuckert A."/>
        </authorList>
    </citation>
    <scope>NUCLEOTIDE SEQUENCE</scope>
</reference>
<evidence type="ECO:0000313" key="2">
    <source>
        <dbReference type="Proteomes" id="UP001162483"/>
    </source>
</evidence>
<dbReference type="Proteomes" id="UP001162483">
    <property type="component" value="Unassembled WGS sequence"/>
</dbReference>
<dbReference type="EMBL" id="CATNWA010020336">
    <property type="protein sequence ID" value="CAI9617856.1"/>
    <property type="molecule type" value="Genomic_DNA"/>
</dbReference>
<sequence>MSCPSAHVRPCARVEKTCLYAGSVWSLSMPQAFP</sequence>
<feature type="non-terminal residue" evidence="1">
    <location>
        <position position="34"/>
    </location>
</feature>
<proteinExistence type="predicted"/>
<evidence type="ECO:0000313" key="1">
    <source>
        <dbReference type="EMBL" id="CAI9617856.1"/>
    </source>
</evidence>
<accession>A0ABN9HBF3</accession>
<protein>
    <submittedName>
        <fullName evidence="1">Uncharacterized protein</fullName>
    </submittedName>
</protein>
<comment type="caution">
    <text evidence="1">The sequence shown here is derived from an EMBL/GenBank/DDBJ whole genome shotgun (WGS) entry which is preliminary data.</text>
</comment>